<proteinExistence type="predicted"/>
<protein>
    <recommendedName>
        <fullName evidence="1">At2g35280-like TPR domain-containing protein</fullName>
    </recommendedName>
</protein>
<sequence length="155" mass="18203">MICKFFRDSVTSDTIYKIIDTNRLRFRRPFSIRQYEVINRCRMLNNPHVLFNDGMAKYFTLREEITGKQLLQNAADQGQLDAIFILGMMLMGEGIERKKEALIMLNNAYVNTRRSWNLRHTCNKVKNHLVRKSKQIAFCSLHRSCAKHPSVSSYI</sequence>
<evidence type="ECO:0000259" key="1">
    <source>
        <dbReference type="Pfam" id="PF23310"/>
    </source>
</evidence>
<dbReference type="Pfam" id="PF23310">
    <property type="entry name" value="TPR_27"/>
    <property type="match status" value="1"/>
</dbReference>
<feature type="domain" description="At2g35280-like TPR" evidence="1">
    <location>
        <begin position="36"/>
        <end position="122"/>
    </location>
</feature>
<evidence type="ECO:0000313" key="2">
    <source>
        <dbReference type="EMBL" id="KAJ0216043.1"/>
    </source>
</evidence>
<reference evidence="2 3" key="1">
    <citation type="journal article" date="2017" name="Nat. Commun.">
        <title>Genome assembly with in vitro proximity ligation data and whole-genome triplication in lettuce.</title>
        <authorList>
            <person name="Reyes-Chin-Wo S."/>
            <person name="Wang Z."/>
            <person name="Yang X."/>
            <person name="Kozik A."/>
            <person name="Arikit S."/>
            <person name="Song C."/>
            <person name="Xia L."/>
            <person name="Froenicke L."/>
            <person name="Lavelle D.O."/>
            <person name="Truco M.J."/>
            <person name="Xia R."/>
            <person name="Zhu S."/>
            <person name="Xu C."/>
            <person name="Xu H."/>
            <person name="Xu X."/>
            <person name="Cox K."/>
            <person name="Korf I."/>
            <person name="Meyers B.C."/>
            <person name="Michelmore R.W."/>
        </authorList>
    </citation>
    <scope>NUCLEOTIDE SEQUENCE [LARGE SCALE GENOMIC DNA]</scope>
    <source>
        <strain evidence="3">cv. Salinas</strain>
        <tissue evidence="2">Seedlings</tissue>
    </source>
</reference>
<evidence type="ECO:0000313" key="3">
    <source>
        <dbReference type="Proteomes" id="UP000235145"/>
    </source>
</evidence>
<organism evidence="2 3">
    <name type="scientific">Lactuca sativa</name>
    <name type="common">Garden lettuce</name>
    <dbReference type="NCBI Taxonomy" id="4236"/>
    <lineage>
        <taxon>Eukaryota</taxon>
        <taxon>Viridiplantae</taxon>
        <taxon>Streptophyta</taxon>
        <taxon>Embryophyta</taxon>
        <taxon>Tracheophyta</taxon>
        <taxon>Spermatophyta</taxon>
        <taxon>Magnoliopsida</taxon>
        <taxon>eudicotyledons</taxon>
        <taxon>Gunneridae</taxon>
        <taxon>Pentapetalae</taxon>
        <taxon>asterids</taxon>
        <taxon>campanulids</taxon>
        <taxon>Asterales</taxon>
        <taxon>Asteraceae</taxon>
        <taxon>Cichorioideae</taxon>
        <taxon>Cichorieae</taxon>
        <taxon>Lactucinae</taxon>
        <taxon>Lactuca</taxon>
    </lineage>
</organism>
<dbReference type="InterPro" id="IPR057136">
    <property type="entry name" value="At2g35280_TPR_dom"/>
</dbReference>
<dbReference type="PANTHER" id="PTHR33784:SF10">
    <property type="entry name" value="F-BOX PROTEIN"/>
    <property type="match status" value="1"/>
</dbReference>
<dbReference type="EMBL" id="NBSK02000003">
    <property type="protein sequence ID" value="KAJ0216043.1"/>
    <property type="molecule type" value="Genomic_DNA"/>
</dbReference>
<dbReference type="InterPro" id="IPR040338">
    <property type="entry name" value="At1g67623-like"/>
</dbReference>
<dbReference type="PANTHER" id="PTHR33784">
    <property type="entry name" value="OS05G0482100 PROTEIN"/>
    <property type="match status" value="1"/>
</dbReference>
<accession>A0A9R1W232</accession>
<comment type="caution">
    <text evidence="2">The sequence shown here is derived from an EMBL/GenBank/DDBJ whole genome shotgun (WGS) entry which is preliminary data.</text>
</comment>
<keyword evidence="3" id="KW-1185">Reference proteome</keyword>
<name>A0A9R1W232_LACSA</name>
<dbReference type="AlphaFoldDB" id="A0A9R1W232"/>
<gene>
    <name evidence="2" type="ORF">LSAT_V11C300121900</name>
</gene>
<dbReference type="Proteomes" id="UP000235145">
    <property type="component" value="Unassembled WGS sequence"/>
</dbReference>